<sequence length="190" mass="22015">MYLTRVVALTIVLVLGFGCQDQNSMPKPKAYLALEYPKAQYFETEVNCPYDFKINSLSEIKNNIQNRPCWLDIYYPKMKGSIYISYYPVENNLKALIIDAQKLPLKHEIKADAILSTTYINENHDTYGLFYEVEGNAASQAQFYLTDSLNHFITGSIYFKAQPNYDSILPAAEYLKKDMRKIMETLTWKD</sequence>
<dbReference type="NCBIfam" id="TIGR03512">
    <property type="entry name" value="GldD_lipo"/>
    <property type="match status" value="1"/>
</dbReference>
<evidence type="ECO:0000313" key="2">
    <source>
        <dbReference type="Proteomes" id="UP000306552"/>
    </source>
</evidence>
<name>A0A4U5TSP8_9FLAO</name>
<protein>
    <submittedName>
        <fullName evidence="1">Gliding motility lipoprotein GldD</fullName>
    </submittedName>
</protein>
<dbReference type="AlphaFoldDB" id="A0A4U5TSP8"/>
<reference evidence="1 2" key="1">
    <citation type="submission" date="2019-04" db="EMBL/GenBank/DDBJ databases">
        <title>Psychroflexus halotolerans sp. nov., isolated from a marine solar saltern.</title>
        <authorList>
            <person name="Feng X."/>
        </authorList>
    </citation>
    <scope>NUCLEOTIDE SEQUENCE [LARGE SCALE GENOMIC DNA]</scope>
    <source>
        <strain evidence="1 2">WDS2C27</strain>
    </source>
</reference>
<dbReference type="PROSITE" id="PS51257">
    <property type="entry name" value="PROKAR_LIPOPROTEIN"/>
    <property type="match status" value="1"/>
</dbReference>
<evidence type="ECO:0000313" key="1">
    <source>
        <dbReference type="EMBL" id="TKS57357.1"/>
    </source>
</evidence>
<organism evidence="1 2">
    <name type="scientific">Mesohalobacter halotolerans</name>
    <dbReference type="NCBI Taxonomy" id="1883405"/>
    <lineage>
        <taxon>Bacteria</taxon>
        <taxon>Pseudomonadati</taxon>
        <taxon>Bacteroidota</taxon>
        <taxon>Flavobacteriia</taxon>
        <taxon>Flavobacteriales</taxon>
        <taxon>Flavobacteriaceae</taxon>
        <taxon>Mesohalobacter</taxon>
    </lineage>
</organism>
<gene>
    <name evidence="1" type="primary">gldD</name>
    <name evidence="1" type="ORF">FCN74_02745</name>
</gene>
<dbReference type="RefSeq" id="WP_138931060.1">
    <property type="nucleotide sequence ID" value="NZ_SWMU01000001.1"/>
</dbReference>
<keyword evidence="2" id="KW-1185">Reference proteome</keyword>
<dbReference type="EMBL" id="SWMU01000001">
    <property type="protein sequence ID" value="TKS57357.1"/>
    <property type="molecule type" value="Genomic_DNA"/>
</dbReference>
<comment type="caution">
    <text evidence="1">The sequence shown here is derived from an EMBL/GenBank/DDBJ whole genome shotgun (WGS) entry which is preliminary data.</text>
</comment>
<dbReference type="Pfam" id="PF25593">
    <property type="entry name" value="GldD_lipo"/>
    <property type="match status" value="1"/>
</dbReference>
<keyword evidence="1" id="KW-0449">Lipoprotein</keyword>
<dbReference type="OrthoDB" id="679501at2"/>
<accession>A0A4U5TSP8</accession>
<dbReference type="Proteomes" id="UP000306552">
    <property type="component" value="Unassembled WGS sequence"/>
</dbReference>
<dbReference type="InterPro" id="IPR019850">
    <property type="entry name" value="GldD-like"/>
</dbReference>
<proteinExistence type="predicted"/>